<proteinExistence type="predicted"/>
<reference evidence="3" key="1">
    <citation type="journal article" date="2013" name="Nature">
        <title>Draft genome of the wheat A-genome progenitor Triticum urartu.</title>
        <authorList>
            <person name="Ling H.Q."/>
            <person name="Zhao S."/>
            <person name="Liu D."/>
            <person name="Wang J."/>
            <person name="Sun H."/>
            <person name="Zhang C."/>
            <person name="Fan H."/>
            <person name="Li D."/>
            <person name="Dong L."/>
            <person name="Tao Y."/>
            <person name="Gao C."/>
            <person name="Wu H."/>
            <person name="Li Y."/>
            <person name="Cui Y."/>
            <person name="Guo X."/>
            <person name="Zheng S."/>
            <person name="Wang B."/>
            <person name="Yu K."/>
            <person name="Liang Q."/>
            <person name="Yang W."/>
            <person name="Lou X."/>
            <person name="Chen J."/>
            <person name="Feng M."/>
            <person name="Jian J."/>
            <person name="Zhang X."/>
            <person name="Luo G."/>
            <person name="Jiang Y."/>
            <person name="Liu J."/>
            <person name="Wang Z."/>
            <person name="Sha Y."/>
            <person name="Zhang B."/>
            <person name="Wu H."/>
            <person name="Tang D."/>
            <person name="Shen Q."/>
            <person name="Xue P."/>
            <person name="Zou S."/>
            <person name="Wang X."/>
            <person name="Liu X."/>
            <person name="Wang F."/>
            <person name="Yang Y."/>
            <person name="An X."/>
            <person name="Dong Z."/>
            <person name="Zhang K."/>
            <person name="Zhang X."/>
            <person name="Luo M.C."/>
            <person name="Dvorak J."/>
            <person name="Tong Y."/>
            <person name="Wang J."/>
            <person name="Yang H."/>
            <person name="Li Z."/>
            <person name="Wang D."/>
            <person name="Zhang A."/>
            <person name="Wang J."/>
        </authorList>
    </citation>
    <scope>NUCLEOTIDE SEQUENCE</scope>
    <source>
        <strain evidence="3">cv. G1812</strain>
    </source>
</reference>
<feature type="region of interest" description="Disordered" evidence="1">
    <location>
        <begin position="1"/>
        <end position="78"/>
    </location>
</feature>
<evidence type="ECO:0000313" key="2">
    <source>
        <dbReference type="EnsemblPlants" id="TuG1812S0000928300.01.T01"/>
    </source>
</evidence>
<reference evidence="2" key="2">
    <citation type="submission" date="2022-06" db="UniProtKB">
        <authorList>
            <consortium name="EnsemblPlants"/>
        </authorList>
    </citation>
    <scope>IDENTIFICATION</scope>
</reference>
<dbReference type="Proteomes" id="UP000015106">
    <property type="component" value="Unassembled WGS sequence"/>
</dbReference>
<feature type="compositionally biased region" description="Low complexity" evidence="1">
    <location>
        <begin position="1"/>
        <end position="18"/>
    </location>
</feature>
<accession>A0A8R7RCP9</accession>
<keyword evidence="3" id="KW-1185">Reference proteome</keyword>
<protein>
    <submittedName>
        <fullName evidence="2">Uncharacterized protein</fullName>
    </submittedName>
</protein>
<dbReference type="AlphaFoldDB" id="A0A8R7RCP9"/>
<sequence>MQARQPGARAAGDGAQDAVQRHRAAHQAPDGAPRQELGEARARAQGAHGARPLPGARQEPPRHPHQEDQGSVRASLSGQHFSNIQRYYRRVTTLFVMGAPC</sequence>
<evidence type="ECO:0000256" key="1">
    <source>
        <dbReference type="SAM" id="MobiDB-lite"/>
    </source>
</evidence>
<organism evidence="2 3">
    <name type="scientific">Triticum urartu</name>
    <name type="common">Red wild einkorn</name>
    <name type="synonym">Crithodium urartu</name>
    <dbReference type="NCBI Taxonomy" id="4572"/>
    <lineage>
        <taxon>Eukaryota</taxon>
        <taxon>Viridiplantae</taxon>
        <taxon>Streptophyta</taxon>
        <taxon>Embryophyta</taxon>
        <taxon>Tracheophyta</taxon>
        <taxon>Spermatophyta</taxon>
        <taxon>Magnoliopsida</taxon>
        <taxon>Liliopsida</taxon>
        <taxon>Poales</taxon>
        <taxon>Poaceae</taxon>
        <taxon>BOP clade</taxon>
        <taxon>Pooideae</taxon>
        <taxon>Triticodae</taxon>
        <taxon>Triticeae</taxon>
        <taxon>Triticinae</taxon>
        <taxon>Triticum</taxon>
    </lineage>
</organism>
<feature type="compositionally biased region" description="Basic and acidic residues" evidence="1">
    <location>
        <begin position="59"/>
        <end position="70"/>
    </location>
</feature>
<evidence type="ECO:0000313" key="3">
    <source>
        <dbReference type="Proteomes" id="UP000015106"/>
    </source>
</evidence>
<dbReference type="EnsemblPlants" id="TuG1812S0000928300.01.T01">
    <property type="protein sequence ID" value="TuG1812S0000928300.01.T01"/>
    <property type="gene ID" value="TuG1812S0000928300.01"/>
</dbReference>
<name>A0A8R7RCP9_TRIUA</name>
<dbReference type="Gramene" id="TuG1812S0000928300.01.T01">
    <property type="protein sequence ID" value="TuG1812S0000928300.01.T01"/>
    <property type="gene ID" value="TuG1812S0000928300.01"/>
</dbReference>